<organism evidence="1 2">
    <name type="scientific">Ooceraea biroi</name>
    <name type="common">Clonal raider ant</name>
    <name type="synonym">Cerapachys biroi</name>
    <dbReference type="NCBI Taxonomy" id="2015173"/>
    <lineage>
        <taxon>Eukaryota</taxon>
        <taxon>Metazoa</taxon>
        <taxon>Ecdysozoa</taxon>
        <taxon>Arthropoda</taxon>
        <taxon>Hexapoda</taxon>
        <taxon>Insecta</taxon>
        <taxon>Pterygota</taxon>
        <taxon>Neoptera</taxon>
        <taxon>Endopterygota</taxon>
        <taxon>Hymenoptera</taxon>
        <taxon>Apocrita</taxon>
        <taxon>Aculeata</taxon>
        <taxon>Formicoidea</taxon>
        <taxon>Formicidae</taxon>
        <taxon>Dorylinae</taxon>
        <taxon>Ooceraea</taxon>
    </lineage>
</organism>
<dbReference type="PANTHER" id="PTHR47326:SF1">
    <property type="entry name" value="HTH PSQ-TYPE DOMAIN-CONTAINING PROTEIN"/>
    <property type="match status" value="1"/>
</dbReference>
<keyword evidence="2" id="KW-1185">Reference proteome</keyword>
<evidence type="ECO:0008006" key="3">
    <source>
        <dbReference type="Google" id="ProtNLM"/>
    </source>
</evidence>
<accession>A0A026WYA2</accession>
<dbReference type="Proteomes" id="UP000053097">
    <property type="component" value="Unassembled WGS sequence"/>
</dbReference>
<dbReference type="PANTHER" id="PTHR47326">
    <property type="entry name" value="TRANSPOSABLE ELEMENT TC3 TRANSPOSASE-LIKE PROTEIN"/>
    <property type="match status" value="1"/>
</dbReference>
<dbReference type="GO" id="GO:0003676">
    <property type="term" value="F:nucleic acid binding"/>
    <property type="evidence" value="ECO:0007669"/>
    <property type="project" value="InterPro"/>
</dbReference>
<proteinExistence type="predicted"/>
<dbReference type="AlphaFoldDB" id="A0A026WYA2"/>
<dbReference type="InterPro" id="IPR036397">
    <property type="entry name" value="RNaseH_sf"/>
</dbReference>
<gene>
    <name evidence="1" type="ORF">X777_13646</name>
</gene>
<evidence type="ECO:0000313" key="1">
    <source>
        <dbReference type="EMBL" id="EZA60813.1"/>
    </source>
</evidence>
<name>A0A026WYA2_OOCBI</name>
<dbReference type="EMBL" id="KK107065">
    <property type="protein sequence ID" value="EZA60813.1"/>
    <property type="molecule type" value="Genomic_DNA"/>
</dbReference>
<dbReference type="Gene3D" id="3.30.420.10">
    <property type="entry name" value="Ribonuclease H-like superfamily/Ribonuclease H"/>
    <property type="match status" value="1"/>
</dbReference>
<evidence type="ECO:0000313" key="2">
    <source>
        <dbReference type="Proteomes" id="UP000053097"/>
    </source>
</evidence>
<sequence length="101" mass="11910">MRNTHLWADENPRAYHIRNFQQRFSVNLWAGVLNDAIIGPFEMLARLTGQLYVEFLENDLPGLLEDVPLEQRRHMLFQHDGAPPHMSIRLNKETTLVLRFQ</sequence>
<reference evidence="1 2" key="1">
    <citation type="journal article" date="2014" name="Curr. Biol.">
        <title>The genome of the clonal raider ant Cerapachys biroi.</title>
        <authorList>
            <person name="Oxley P.R."/>
            <person name="Ji L."/>
            <person name="Fetter-Pruneda I."/>
            <person name="McKenzie S.K."/>
            <person name="Li C."/>
            <person name="Hu H."/>
            <person name="Zhang G."/>
            <person name="Kronauer D.J."/>
        </authorList>
    </citation>
    <scope>NUCLEOTIDE SEQUENCE [LARGE SCALE GENOMIC DNA]</scope>
</reference>
<protein>
    <recommendedName>
        <fullName evidence="3">Tc1-like transposase DDE domain-containing protein</fullName>
    </recommendedName>
</protein>